<organism evidence="7">
    <name type="scientific">freshwater metagenome</name>
    <dbReference type="NCBI Taxonomy" id="449393"/>
    <lineage>
        <taxon>unclassified sequences</taxon>
        <taxon>metagenomes</taxon>
        <taxon>ecological metagenomes</taxon>
    </lineage>
</organism>
<dbReference type="Pfam" id="PF16177">
    <property type="entry name" value="ACAS_N"/>
    <property type="match status" value="1"/>
</dbReference>
<dbReference type="InterPro" id="IPR020845">
    <property type="entry name" value="AMP-binding_CS"/>
</dbReference>
<dbReference type="AlphaFoldDB" id="A0A6J6Z7I8"/>
<reference evidence="7" key="1">
    <citation type="submission" date="2020-05" db="EMBL/GenBank/DDBJ databases">
        <authorList>
            <person name="Chiriac C."/>
            <person name="Salcher M."/>
            <person name="Ghai R."/>
            <person name="Kavagutti S V."/>
        </authorList>
    </citation>
    <scope>NUCLEOTIDE SEQUENCE</scope>
</reference>
<dbReference type="Pfam" id="PF00501">
    <property type="entry name" value="AMP-binding"/>
    <property type="match status" value="1"/>
</dbReference>
<dbReference type="InterPro" id="IPR005914">
    <property type="entry name" value="Acac_CoA_synth"/>
</dbReference>
<dbReference type="GO" id="GO:0005524">
    <property type="term" value="F:ATP binding"/>
    <property type="evidence" value="ECO:0007669"/>
    <property type="project" value="UniProtKB-KW"/>
</dbReference>
<evidence type="ECO:0000256" key="4">
    <source>
        <dbReference type="ARBA" id="ARBA00022840"/>
    </source>
</evidence>
<dbReference type="PANTHER" id="PTHR42921:SF1">
    <property type="entry name" value="ACETOACETYL-COA SYNTHETASE"/>
    <property type="match status" value="1"/>
</dbReference>
<evidence type="ECO:0000256" key="3">
    <source>
        <dbReference type="ARBA" id="ARBA00022741"/>
    </source>
</evidence>
<evidence type="ECO:0000256" key="1">
    <source>
        <dbReference type="ARBA" id="ARBA00006432"/>
    </source>
</evidence>
<evidence type="ECO:0000259" key="6">
    <source>
        <dbReference type="Pfam" id="PF16177"/>
    </source>
</evidence>
<dbReference type="PANTHER" id="PTHR42921">
    <property type="entry name" value="ACETOACETYL-COA SYNTHETASE"/>
    <property type="match status" value="1"/>
</dbReference>
<evidence type="ECO:0000259" key="5">
    <source>
        <dbReference type="Pfam" id="PF00501"/>
    </source>
</evidence>
<comment type="similarity">
    <text evidence="1">Belongs to the ATP-dependent AMP-binding enzyme family.</text>
</comment>
<keyword evidence="3" id="KW-0547">Nucleotide-binding</keyword>
<dbReference type="EMBL" id="CAFAAJ010000152">
    <property type="protein sequence ID" value="CAB4816695.1"/>
    <property type="molecule type" value="Genomic_DNA"/>
</dbReference>
<protein>
    <submittedName>
        <fullName evidence="7">Unannotated protein</fullName>
    </submittedName>
</protein>
<dbReference type="SUPFAM" id="SSF56801">
    <property type="entry name" value="Acetyl-CoA synthetase-like"/>
    <property type="match status" value="1"/>
</dbReference>
<evidence type="ECO:0000313" key="7">
    <source>
        <dbReference type="EMBL" id="CAB4816695.1"/>
    </source>
</evidence>
<dbReference type="GO" id="GO:0006629">
    <property type="term" value="P:lipid metabolic process"/>
    <property type="evidence" value="ECO:0007669"/>
    <property type="project" value="InterPro"/>
</dbReference>
<proteinExistence type="inferred from homology"/>
<gene>
    <name evidence="7" type="ORF">UFOPK3001_01946</name>
</gene>
<keyword evidence="2" id="KW-0436">Ligase</keyword>
<dbReference type="GO" id="GO:0030729">
    <property type="term" value="F:acetoacetate-CoA ligase activity"/>
    <property type="evidence" value="ECO:0007669"/>
    <property type="project" value="InterPro"/>
</dbReference>
<dbReference type="Gene3D" id="3.40.50.12780">
    <property type="entry name" value="N-terminal domain of ligase-like"/>
    <property type="match status" value="1"/>
</dbReference>
<dbReference type="InterPro" id="IPR032387">
    <property type="entry name" value="ACAS_N"/>
</dbReference>
<feature type="domain" description="AMP-dependent synthetase/ligase" evidence="5">
    <location>
        <begin position="81"/>
        <end position="446"/>
    </location>
</feature>
<accession>A0A6J6Z7I8</accession>
<dbReference type="InterPro" id="IPR042099">
    <property type="entry name" value="ANL_N_sf"/>
</dbReference>
<dbReference type="NCBIfam" id="TIGR01217">
    <property type="entry name" value="ac_ac_CoA_syn"/>
    <property type="match status" value="1"/>
</dbReference>
<sequence length="626" mass="68159">MSNRRTSAMIVRLARKHGFETFDDLHAWSIADLDRFWSEASEFLGVRWHDYPTAALADRSMPSAAWYPGGTLNYAEHALARAAVAPDDIAVIEHSQTRSPRTLTWAQLEDQVARCAAGLEALGVTAADRVGSYTPNIVETLVTFLATATLGAVWSSCAPEFGPRAVIDRFAQFEPTVLLHVDGYRYGPKEIDRRLEVTEILEHLPSVRTTIGVQYLGTGPDEWSSLIGETRHDGFAPVGYETPIYVLYSSGTTGLPKPIVHSHVGITVEHLVVHALHTDITPADRLFWFTTTGWMMWNFLVSGLLVGSSVVLFDGDPASPGLNTLWDVAERSQTTVFGGSAGFYMNCRKAGLEPHLGRIWQVGSTGAPLPVEGFEWLESVMGPDVVINSISGGTDICSCFVGWNPMVQVVNGEIPGQVLGREAAAFDEGGNRCATGVQGELVITTPMPSMPLGFLGDHDGSRYRSAYFDRYPGVWCHGDWITFTENGGCVISGRSDATLNRGGVRLGSAEFYTVVEALPEVVDSLVVHLEDGDLDRLYLFVQLRDGIDLDDALRARIRAELRSALSPRHSPDVIEAVPVVPRTLSGKKLEVPVKKILAGQSADKVLSSESLAVPSSIDWFVAYASQ</sequence>
<evidence type="ECO:0000256" key="2">
    <source>
        <dbReference type="ARBA" id="ARBA00022598"/>
    </source>
</evidence>
<dbReference type="Gene3D" id="3.30.300.30">
    <property type="match status" value="1"/>
</dbReference>
<dbReference type="NCBIfam" id="NF002937">
    <property type="entry name" value="PRK03584.1"/>
    <property type="match status" value="1"/>
</dbReference>
<dbReference type="PROSITE" id="PS00455">
    <property type="entry name" value="AMP_BINDING"/>
    <property type="match status" value="1"/>
</dbReference>
<dbReference type="InterPro" id="IPR000873">
    <property type="entry name" value="AMP-dep_synth/lig_dom"/>
</dbReference>
<dbReference type="InterPro" id="IPR045851">
    <property type="entry name" value="AMP-bd_C_sf"/>
</dbReference>
<feature type="domain" description="Acetyl-coenzyme A synthetase N-terminal" evidence="6">
    <location>
        <begin position="23"/>
        <end position="78"/>
    </location>
</feature>
<keyword evidence="4" id="KW-0067">ATP-binding</keyword>
<name>A0A6J6Z7I8_9ZZZZ</name>